<dbReference type="GeneID" id="19200320"/>
<dbReference type="KEGG" id="cput:CONPUDRAFT_131142"/>
<evidence type="ECO:0000256" key="1">
    <source>
        <dbReference type="SAM" id="Phobius"/>
    </source>
</evidence>
<evidence type="ECO:0000256" key="2">
    <source>
        <dbReference type="SAM" id="SignalP"/>
    </source>
</evidence>
<dbReference type="OMA" id="ITTIQFA"/>
<evidence type="ECO:0000313" key="4">
    <source>
        <dbReference type="Proteomes" id="UP000053558"/>
    </source>
</evidence>
<name>A0A5M3MB57_CONPW</name>
<feature type="transmembrane region" description="Helical" evidence="1">
    <location>
        <begin position="449"/>
        <end position="475"/>
    </location>
</feature>
<dbReference type="PANTHER" id="PTHR35043">
    <property type="entry name" value="TRANSCRIPTION FACTOR DOMAIN-CONTAINING PROTEIN"/>
    <property type="match status" value="1"/>
</dbReference>
<dbReference type="PANTHER" id="PTHR35043:SF7">
    <property type="entry name" value="TRANSCRIPTION FACTOR DOMAIN-CONTAINING PROTEIN"/>
    <property type="match status" value="1"/>
</dbReference>
<organism evidence="3 4">
    <name type="scientific">Coniophora puteana (strain RWD-64-598)</name>
    <name type="common">Brown rot fungus</name>
    <dbReference type="NCBI Taxonomy" id="741705"/>
    <lineage>
        <taxon>Eukaryota</taxon>
        <taxon>Fungi</taxon>
        <taxon>Dikarya</taxon>
        <taxon>Basidiomycota</taxon>
        <taxon>Agaricomycotina</taxon>
        <taxon>Agaricomycetes</taxon>
        <taxon>Agaricomycetidae</taxon>
        <taxon>Boletales</taxon>
        <taxon>Coniophorineae</taxon>
        <taxon>Coniophoraceae</taxon>
        <taxon>Coniophora</taxon>
    </lineage>
</organism>
<feature type="chain" id="PRO_5024313490" evidence="2">
    <location>
        <begin position="21"/>
        <end position="497"/>
    </location>
</feature>
<dbReference type="Proteomes" id="UP000053558">
    <property type="component" value="Unassembled WGS sequence"/>
</dbReference>
<protein>
    <submittedName>
        <fullName evidence="3">Uncharacterized protein</fullName>
    </submittedName>
</protein>
<keyword evidence="1" id="KW-0472">Membrane</keyword>
<proteinExistence type="predicted"/>
<dbReference type="OrthoDB" id="9451547at2759"/>
<dbReference type="EMBL" id="JH711586">
    <property type="protein sequence ID" value="EIW76498.1"/>
    <property type="molecule type" value="Genomic_DNA"/>
</dbReference>
<dbReference type="RefSeq" id="XP_007773709.1">
    <property type="nucleotide sequence ID" value="XM_007775519.1"/>
</dbReference>
<keyword evidence="1" id="KW-0812">Transmembrane</keyword>
<feature type="transmembrane region" description="Helical" evidence="1">
    <location>
        <begin position="383"/>
        <end position="401"/>
    </location>
</feature>
<feature type="transmembrane region" description="Helical" evidence="1">
    <location>
        <begin position="273"/>
        <end position="290"/>
    </location>
</feature>
<keyword evidence="1" id="KW-1133">Transmembrane helix</keyword>
<evidence type="ECO:0000313" key="3">
    <source>
        <dbReference type="EMBL" id="EIW76498.1"/>
    </source>
</evidence>
<reference evidence="4" key="1">
    <citation type="journal article" date="2012" name="Science">
        <title>The Paleozoic origin of enzymatic lignin decomposition reconstructed from 31 fungal genomes.</title>
        <authorList>
            <person name="Floudas D."/>
            <person name="Binder M."/>
            <person name="Riley R."/>
            <person name="Barry K."/>
            <person name="Blanchette R.A."/>
            <person name="Henrissat B."/>
            <person name="Martinez A.T."/>
            <person name="Otillar R."/>
            <person name="Spatafora J.W."/>
            <person name="Yadav J.S."/>
            <person name="Aerts A."/>
            <person name="Benoit I."/>
            <person name="Boyd A."/>
            <person name="Carlson A."/>
            <person name="Copeland A."/>
            <person name="Coutinho P.M."/>
            <person name="de Vries R.P."/>
            <person name="Ferreira P."/>
            <person name="Findley K."/>
            <person name="Foster B."/>
            <person name="Gaskell J."/>
            <person name="Glotzer D."/>
            <person name="Gorecki P."/>
            <person name="Heitman J."/>
            <person name="Hesse C."/>
            <person name="Hori C."/>
            <person name="Igarashi K."/>
            <person name="Jurgens J.A."/>
            <person name="Kallen N."/>
            <person name="Kersten P."/>
            <person name="Kohler A."/>
            <person name="Kuees U."/>
            <person name="Kumar T.K.A."/>
            <person name="Kuo A."/>
            <person name="LaButti K."/>
            <person name="Larrondo L.F."/>
            <person name="Lindquist E."/>
            <person name="Ling A."/>
            <person name="Lombard V."/>
            <person name="Lucas S."/>
            <person name="Lundell T."/>
            <person name="Martin R."/>
            <person name="McLaughlin D.J."/>
            <person name="Morgenstern I."/>
            <person name="Morin E."/>
            <person name="Murat C."/>
            <person name="Nagy L.G."/>
            <person name="Nolan M."/>
            <person name="Ohm R.A."/>
            <person name="Patyshakuliyeva A."/>
            <person name="Rokas A."/>
            <person name="Ruiz-Duenas F.J."/>
            <person name="Sabat G."/>
            <person name="Salamov A."/>
            <person name="Samejima M."/>
            <person name="Schmutz J."/>
            <person name="Slot J.C."/>
            <person name="St John F."/>
            <person name="Stenlid J."/>
            <person name="Sun H."/>
            <person name="Sun S."/>
            <person name="Syed K."/>
            <person name="Tsang A."/>
            <person name="Wiebenga A."/>
            <person name="Young D."/>
            <person name="Pisabarro A."/>
            <person name="Eastwood D.C."/>
            <person name="Martin F."/>
            <person name="Cullen D."/>
            <person name="Grigoriev I.V."/>
            <person name="Hibbett D.S."/>
        </authorList>
    </citation>
    <scope>NUCLEOTIDE SEQUENCE [LARGE SCALE GENOMIC DNA]</scope>
    <source>
        <strain evidence="4">RWD-64-598 SS2</strain>
    </source>
</reference>
<feature type="transmembrane region" description="Helical" evidence="1">
    <location>
        <begin position="44"/>
        <end position="65"/>
    </location>
</feature>
<keyword evidence="4" id="KW-1185">Reference proteome</keyword>
<keyword evidence="2" id="KW-0732">Signal</keyword>
<comment type="caution">
    <text evidence="3">The sequence shown here is derived from an EMBL/GenBank/DDBJ whole genome shotgun (WGS) entry which is preliminary data.</text>
</comment>
<feature type="signal peptide" evidence="2">
    <location>
        <begin position="1"/>
        <end position="20"/>
    </location>
</feature>
<feature type="transmembrane region" description="Helical" evidence="1">
    <location>
        <begin position="247"/>
        <end position="267"/>
    </location>
</feature>
<dbReference type="AlphaFoldDB" id="A0A5M3MB57"/>
<gene>
    <name evidence="3" type="ORF">CONPUDRAFT_131142</name>
</gene>
<feature type="transmembrane region" description="Helical" evidence="1">
    <location>
        <begin position="413"/>
        <end position="437"/>
    </location>
</feature>
<sequence length="497" mass="56135">MILRALSVFWLVMLALQVDAFDTQLSAEKTTRGIEDLLDGDGTRSLASILSACFLTIFACVYTAVHPNIPSPYDSTFKVACRRTAIVIMAVLAPELIVVWAARQYVSAREFTKEMNEYIKSESILVDDQRTLHGSVVSETITGTVEHPHSPLLPTSAGIPRKSQNVDYEKRWGWFRPRLLSDDAWSHEHSFFAYMGGFMLYYEGKPWCRISPPNLLKALRAGSITADITKAEISDCSKGDFISKGVVILQVTWFAIQLLARVANGVYVAPLEWGTLAFALLSFFTYVLWWKKPLDVFYPRRVRWIGQGDPPTDLHIDDLHPAGGTHQLSDDAFSPLVRRLLAPIHFTLQMIGLWEENDRFRVDTFGGDDIDLFGGQTALSRKTVGIGTAAWTIFGIVNAIAGRYQFPTHSEQVSWVAISATMPSMPYWPVWTAWVINQFRSCQLRDDSTALWVIMCFTWFAYVVCRVILISLMFASLRQLPLDAYKVLPWTGYIPHL</sequence>
<accession>A0A5M3MB57</accession>
<feature type="transmembrane region" description="Helical" evidence="1">
    <location>
        <begin position="86"/>
        <end position="106"/>
    </location>
</feature>